<name>A0A6G9XN08_NOCBR</name>
<protein>
    <submittedName>
        <fullName evidence="2">Uncharacterized protein</fullName>
    </submittedName>
</protein>
<proteinExistence type="predicted"/>
<dbReference type="Proteomes" id="UP000501705">
    <property type="component" value="Chromosome"/>
</dbReference>
<evidence type="ECO:0000313" key="3">
    <source>
        <dbReference type="Proteomes" id="UP000501705"/>
    </source>
</evidence>
<sequence length="45" mass="4793">MEILVIIALVAVVAAVLLLRKRTRGKDDTSLSTGNPSANEGDDRI</sequence>
<organism evidence="2 3">
    <name type="scientific">Nocardia brasiliensis</name>
    <dbReference type="NCBI Taxonomy" id="37326"/>
    <lineage>
        <taxon>Bacteria</taxon>
        <taxon>Bacillati</taxon>
        <taxon>Actinomycetota</taxon>
        <taxon>Actinomycetes</taxon>
        <taxon>Mycobacteriales</taxon>
        <taxon>Nocardiaceae</taxon>
        <taxon>Nocardia</taxon>
    </lineage>
</organism>
<dbReference type="AlphaFoldDB" id="A0A6G9XN08"/>
<dbReference type="RefSeq" id="WP_167461373.1">
    <property type="nucleotide sequence ID" value="NZ_CP046171.1"/>
</dbReference>
<dbReference type="EMBL" id="CP046171">
    <property type="protein sequence ID" value="QIS02279.1"/>
    <property type="molecule type" value="Genomic_DNA"/>
</dbReference>
<evidence type="ECO:0000313" key="2">
    <source>
        <dbReference type="EMBL" id="QIS02279.1"/>
    </source>
</evidence>
<feature type="region of interest" description="Disordered" evidence="1">
    <location>
        <begin position="24"/>
        <end position="45"/>
    </location>
</feature>
<gene>
    <name evidence="2" type="ORF">F5X71_08045</name>
</gene>
<accession>A0A6G9XN08</accession>
<evidence type="ECO:0000256" key="1">
    <source>
        <dbReference type="SAM" id="MobiDB-lite"/>
    </source>
</evidence>
<reference evidence="2 3" key="1">
    <citation type="journal article" date="2019" name="ACS Chem. Biol.">
        <title>Identification and Mobilization of a Cryptic Antibiotic Biosynthesis Gene Locus from a Human-Pathogenic Nocardia Isolate.</title>
        <authorList>
            <person name="Herisse M."/>
            <person name="Ishida K."/>
            <person name="Porter J.L."/>
            <person name="Howden B."/>
            <person name="Hertweck C."/>
            <person name="Stinear T.P."/>
            <person name="Pidot S.J."/>
        </authorList>
    </citation>
    <scope>NUCLEOTIDE SEQUENCE [LARGE SCALE GENOMIC DNA]</scope>
    <source>
        <strain evidence="2 3">AUSMDU00024985</strain>
    </source>
</reference>